<protein>
    <submittedName>
        <fullName evidence="1">Uncharacterized protein</fullName>
    </submittedName>
</protein>
<reference evidence="1" key="1">
    <citation type="submission" date="2018-05" db="EMBL/GenBank/DDBJ databases">
        <authorList>
            <person name="Lanie J.A."/>
            <person name="Ng W.-L."/>
            <person name="Kazmierczak K.M."/>
            <person name="Andrzejewski T.M."/>
            <person name="Davidsen T.M."/>
            <person name="Wayne K.J."/>
            <person name="Tettelin H."/>
            <person name="Glass J.I."/>
            <person name="Rusch D."/>
            <person name="Podicherti R."/>
            <person name="Tsui H.-C.T."/>
            <person name="Winkler M.E."/>
        </authorList>
    </citation>
    <scope>NUCLEOTIDE SEQUENCE</scope>
</reference>
<organism evidence="1">
    <name type="scientific">marine metagenome</name>
    <dbReference type="NCBI Taxonomy" id="408172"/>
    <lineage>
        <taxon>unclassified sequences</taxon>
        <taxon>metagenomes</taxon>
        <taxon>ecological metagenomes</taxon>
    </lineage>
</organism>
<sequence>MYKLEVDVISNIVPDGPISPSGAPEAVNLSTRVAGL</sequence>
<evidence type="ECO:0000313" key="1">
    <source>
        <dbReference type="EMBL" id="SVA88839.1"/>
    </source>
</evidence>
<name>A0A381ZI15_9ZZZZ</name>
<proteinExistence type="predicted"/>
<accession>A0A381ZI15</accession>
<gene>
    <name evidence="1" type="ORF">METZ01_LOCUS141693</name>
</gene>
<dbReference type="EMBL" id="UINC01021388">
    <property type="protein sequence ID" value="SVA88839.1"/>
    <property type="molecule type" value="Genomic_DNA"/>
</dbReference>
<dbReference type="AlphaFoldDB" id="A0A381ZI15"/>